<dbReference type="SMART" id="SM00028">
    <property type="entry name" value="TPR"/>
    <property type="match status" value="3"/>
</dbReference>
<dbReference type="AlphaFoldDB" id="A0A0V0R5W3"/>
<dbReference type="InterPro" id="IPR011990">
    <property type="entry name" value="TPR-like_helical_dom_sf"/>
</dbReference>
<organism evidence="1 2">
    <name type="scientific">Pseudocohnilembus persalinus</name>
    <name type="common">Ciliate</name>
    <dbReference type="NCBI Taxonomy" id="266149"/>
    <lineage>
        <taxon>Eukaryota</taxon>
        <taxon>Sar</taxon>
        <taxon>Alveolata</taxon>
        <taxon>Ciliophora</taxon>
        <taxon>Intramacronucleata</taxon>
        <taxon>Oligohymenophorea</taxon>
        <taxon>Scuticociliatia</taxon>
        <taxon>Philasterida</taxon>
        <taxon>Pseudocohnilembidae</taxon>
        <taxon>Pseudocohnilembus</taxon>
    </lineage>
</organism>
<dbReference type="Proteomes" id="UP000054937">
    <property type="component" value="Unassembled WGS sequence"/>
</dbReference>
<reference evidence="1 2" key="1">
    <citation type="journal article" date="2015" name="Sci. Rep.">
        <title>Genome of the facultative scuticociliatosis pathogen Pseudocohnilembus persalinus provides insight into its virulence through horizontal gene transfer.</title>
        <authorList>
            <person name="Xiong J."/>
            <person name="Wang G."/>
            <person name="Cheng J."/>
            <person name="Tian M."/>
            <person name="Pan X."/>
            <person name="Warren A."/>
            <person name="Jiang C."/>
            <person name="Yuan D."/>
            <person name="Miao W."/>
        </authorList>
    </citation>
    <scope>NUCLEOTIDE SEQUENCE [LARGE SCALE GENOMIC DNA]</scope>
    <source>
        <strain evidence="1">36N120E</strain>
    </source>
</reference>
<dbReference type="InterPro" id="IPR019734">
    <property type="entry name" value="TPR_rpt"/>
</dbReference>
<accession>A0A0V0R5W3</accession>
<proteinExistence type="predicted"/>
<keyword evidence="2" id="KW-1185">Reference proteome</keyword>
<protein>
    <recommendedName>
        <fullName evidence="3">Tetratricopeptide repeat protein</fullName>
    </recommendedName>
</protein>
<evidence type="ECO:0000313" key="2">
    <source>
        <dbReference type="Proteomes" id="UP000054937"/>
    </source>
</evidence>
<name>A0A0V0R5W3_PSEPJ</name>
<comment type="caution">
    <text evidence="1">The sequence shown here is derived from an EMBL/GenBank/DDBJ whole genome shotgun (WGS) entry which is preliminary data.</text>
</comment>
<evidence type="ECO:0008006" key="3">
    <source>
        <dbReference type="Google" id="ProtNLM"/>
    </source>
</evidence>
<dbReference type="Pfam" id="PF13181">
    <property type="entry name" value="TPR_8"/>
    <property type="match status" value="1"/>
</dbReference>
<sequence length="403" mass="47850">MLDKCENGENSEQMIIWLQFLSEIYQKLGLFKECLSNLEKCIEIYEYQLQYTQNQIEQSKLLFNQSLFFEQFADIYSDLRNYEQSIIYLNYSRQYWANQDPEILNFNHQRIISNLGEIYALTGNIDKSVQFLNLVKQKIELQQFDQYNTQIYLKNCLLLGKIEANQGNYKDSEEITLNCYKISQNKQDKKMDYKLKVEIIEHLATTYNFLQNMEQFDKYIEIGFQVLKEAGIQNKPINIRFFQLQGFLQFRQGKYQQAIESGTNLKKIAENKFGQNCYQAVDGYMIIGLSQFAQGFYEKNQLKKEEGLNNLELSVKISEQNCEKQIEILSDLAKCYLKNKQFKQSIDSAEKIQKIKHDNLVEQNFDLKQLESQKILIDSEFKEFKTEVEKQEKINKSLWGFLF</sequence>
<evidence type="ECO:0000313" key="1">
    <source>
        <dbReference type="EMBL" id="KRX09865.1"/>
    </source>
</evidence>
<dbReference type="EMBL" id="LDAU01000043">
    <property type="protein sequence ID" value="KRX09865.1"/>
    <property type="molecule type" value="Genomic_DNA"/>
</dbReference>
<dbReference type="SUPFAM" id="SSF48452">
    <property type="entry name" value="TPR-like"/>
    <property type="match status" value="2"/>
</dbReference>
<dbReference type="InParanoid" id="A0A0V0R5W3"/>
<dbReference type="OMA" id="MHSANIE"/>
<gene>
    <name evidence="1" type="ORF">PPERSA_03927</name>
</gene>
<dbReference type="Gene3D" id="1.25.40.10">
    <property type="entry name" value="Tetratricopeptide repeat domain"/>
    <property type="match status" value="2"/>
</dbReference>